<keyword evidence="2" id="KW-0547">Nucleotide-binding</keyword>
<keyword evidence="1" id="KW-0813">Transport</keyword>
<dbReference type="SUPFAM" id="SSF52540">
    <property type="entry name" value="P-loop containing nucleoside triphosphate hydrolases"/>
    <property type="match status" value="1"/>
</dbReference>
<evidence type="ECO:0000259" key="4">
    <source>
        <dbReference type="PROSITE" id="PS50893"/>
    </source>
</evidence>
<dbReference type="EMBL" id="LCZJ02000018">
    <property type="protein sequence ID" value="KTD87636.1"/>
    <property type="molecule type" value="Genomic_DNA"/>
</dbReference>
<dbReference type="InterPro" id="IPR051782">
    <property type="entry name" value="ABC_Transporter_VariousFunc"/>
</dbReference>
<evidence type="ECO:0000256" key="1">
    <source>
        <dbReference type="ARBA" id="ARBA00022448"/>
    </source>
</evidence>
<keyword evidence="3" id="KW-0067">ATP-binding</keyword>
<comment type="caution">
    <text evidence="5">The sequence shown here is derived from an EMBL/GenBank/DDBJ whole genome shotgun (WGS) entry which is preliminary data.</text>
</comment>
<evidence type="ECO:0000256" key="3">
    <source>
        <dbReference type="ARBA" id="ARBA00022840"/>
    </source>
</evidence>
<name>A0A0W1B283_9BACL</name>
<protein>
    <submittedName>
        <fullName evidence="5">ABC transporter</fullName>
    </submittedName>
</protein>
<dbReference type="PANTHER" id="PTHR42939">
    <property type="entry name" value="ABC TRANSPORTER ATP-BINDING PROTEIN ALBC-RELATED"/>
    <property type="match status" value="1"/>
</dbReference>
<dbReference type="GO" id="GO:0016887">
    <property type="term" value="F:ATP hydrolysis activity"/>
    <property type="evidence" value="ECO:0007669"/>
    <property type="project" value="InterPro"/>
</dbReference>
<organism evidence="5 6">
    <name type="scientific">Paenibacillus etheri</name>
    <dbReference type="NCBI Taxonomy" id="1306852"/>
    <lineage>
        <taxon>Bacteria</taxon>
        <taxon>Bacillati</taxon>
        <taxon>Bacillota</taxon>
        <taxon>Bacilli</taxon>
        <taxon>Bacillales</taxon>
        <taxon>Paenibacillaceae</taxon>
        <taxon>Paenibacillus</taxon>
    </lineage>
</organism>
<dbReference type="PROSITE" id="PS50893">
    <property type="entry name" value="ABC_TRANSPORTER_2"/>
    <property type="match status" value="1"/>
</dbReference>
<dbReference type="PANTHER" id="PTHR42939:SF1">
    <property type="entry name" value="ABC TRANSPORTER ATP-BINDING PROTEIN ALBC-RELATED"/>
    <property type="match status" value="1"/>
</dbReference>
<keyword evidence="6" id="KW-1185">Reference proteome</keyword>
<dbReference type="RefSeq" id="WP_060623141.1">
    <property type="nucleotide sequence ID" value="NZ_LCZJ02000018.1"/>
</dbReference>
<evidence type="ECO:0000313" key="6">
    <source>
        <dbReference type="Proteomes" id="UP000054709"/>
    </source>
</evidence>
<dbReference type="Proteomes" id="UP000054709">
    <property type="component" value="Unassembled WGS sequence"/>
</dbReference>
<evidence type="ECO:0000256" key="2">
    <source>
        <dbReference type="ARBA" id="ARBA00022741"/>
    </source>
</evidence>
<accession>A0A0W1B283</accession>
<dbReference type="CDD" id="cd03230">
    <property type="entry name" value="ABC_DR_subfamily_A"/>
    <property type="match status" value="1"/>
</dbReference>
<feature type="domain" description="ABC transporter" evidence="4">
    <location>
        <begin position="2"/>
        <end position="233"/>
    </location>
</feature>
<dbReference type="PROSITE" id="PS00211">
    <property type="entry name" value="ABC_TRANSPORTER_1"/>
    <property type="match status" value="1"/>
</dbReference>
<dbReference type="InterPro" id="IPR003593">
    <property type="entry name" value="AAA+_ATPase"/>
</dbReference>
<dbReference type="GO" id="GO:0005524">
    <property type="term" value="F:ATP binding"/>
    <property type="evidence" value="ECO:0007669"/>
    <property type="project" value="UniProtKB-KW"/>
</dbReference>
<dbReference type="InterPro" id="IPR003439">
    <property type="entry name" value="ABC_transporter-like_ATP-bd"/>
</dbReference>
<reference evidence="5 6" key="1">
    <citation type="journal article" date="2015" name="Int. Biodeterior. Biodegradation">
        <title>Physiological and genetic screening methods for the isolation of methyl tert-butyl ether-degrading bacteria for bioremediation purposes.</title>
        <authorList>
            <person name="Guisado I.M."/>
            <person name="Purswani J."/>
            <person name="Gonzalez Lopez J."/>
            <person name="Pozo C."/>
        </authorList>
    </citation>
    <scope>NUCLEOTIDE SEQUENCE [LARGE SCALE GENOMIC DNA]</scope>
    <source>
        <strain evidence="5 6">SH7</strain>
    </source>
</reference>
<dbReference type="AlphaFoldDB" id="A0A0W1B283"/>
<sequence length="237" mass="26031">MLIIKHFTKSYKGGKKAVSDLNLVVEKGDIYGFIGHNGAGKTTTIRAVVGVLDFEEGDIEIGGYSIKKDPLACKAITAYIPDNPDLYDHLTGIQYLNFIGDLFSVSKADRELLVKKYGDEFEITSHLGDLISSYSHGMKQKLAIISALIHKPKLLVLDEPFVGLDPKAAHTLKRIMTEICSQGSAIFFSTHVLDVAEKLCNKIAIIKAGELITHGKTEEVKGDSSLEDVFLELIKHD</sequence>
<dbReference type="SMART" id="SM00382">
    <property type="entry name" value="AAA"/>
    <property type="match status" value="1"/>
</dbReference>
<gene>
    <name evidence="5" type="ORF">UQ64_12605</name>
</gene>
<dbReference type="Gene3D" id="3.40.50.300">
    <property type="entry name" value="P-loop containing nucleotide triphosphate hydrolases"/>
    <property type="match status" value="1"/>
</dbReference>
<proteinExistence type="predicted"/>
<evidence type="ECO:0000313" key="5">
    <source>
        <dbReference type="EMBL" id="KTD87636.1"/>
    </source>
</evidence>
<dbReference type="OrthoDB" id="9804819at2"/>
<dbReference type="InterPro" id="IPR017871">
    <property type="entry name" value="ABC_transporter-like_CS"/>
</dbReference>
<dbReference type="InterPro" id="IPR027417">
    <property type="entry name" value="P-loop_NTPase"/>
</dbReference>
<dbReference type="Pfam" id="PF00005">
    <property type="entry name" value="ABC_tran"/>
    <property type="match status" value="1"/>
</dbReference>